<reference evidence="2 3" key="1">
    <citation type="submission" date="2019-03" db="EMBL/GenBank/DDBJ databases">
        <title>The genome sequence of a newly discovered highly antifungal drug resistant Aspergillus species, Aspergillus tanneri NIH 1004.</title>
        <authorList>
            <person name="Mounaud S."/>
            <person name="Singh I."/>
            <person name="Joardar V."/>
            <person name="Pakala S."/>
            <person name="Pakala S."/>
            <person name="Venepally P."/>
            <person name="Hoover J."/>
            <person name="Nierman W."/>
            <person name="Chung J."/>
            <person name="Losada L."/>
        </authorList>
    </citation>
    <scope>NUCLEOTIDE SEQUENCE [LARGE SCALE GENOMIC DNA]</scope>
    <source>
        <strain evidence="2 3">NIH1004</strain>
    </source>
</reference>
<keyword evidence="3" id="KW-1185">Reference proteome</keyword>
<keyword evidence="1" id="KW-0812">Transmembrane</keyword>
<feature type="transmembrane region" description="Helical" evidence="1">
    <location>
        <begin position="6"/>
        <end position="25"/>
    </location>
</feature>
<gene>
    <name evidence="2" type="ORF">EYZ11_006229</name>
</gene>
<evidence type="ECO:0000313" key="3">
    <source>
        <dbReference type="Proteomes" id="UP000308092"/>
    </source>
</evidence>
<comment type="caution">
    <text evidence="2">The sequence shown here is derived from an EMBL/GenBank/DDBJ whole genome shotgun (WGS) entry which is preliminary data.</text>
</comment>
<dbReference type="Proteomes" id="UP000308092">
    <property type="component" value="Unassembled WGS sequence"/>
</dbReference>
<protein>
    <submittedName>
        <fullName evidence="2">Uncharacterized protein</fullName>
    </submittedName>
</protein>
<evidence type="ECO:0000256" key="1">
    <source>
        <dbReference type="SAM" id="Phobius"/>
    </source>
</evidence>
<accession>A0A4S3JG08</accession>
<dbReference type="VEuPathDB" id="FungiDB:EYZ11_006229"/>
<dbReference type="AlphaFoldDB" id="A0A4S3JG08"/>
<evidence type="ECO:0000313" key="2">
    <source>
        <dbReference type="EMBL" id="THC94293.1"/>
    </source>
</evidence>
<name>A0A4S3JG08_9EURO</name>
<proteinExistence type="predicted"/>
<keyword evidence="1" id="KW-0472">Membrane</keyword>
<dbReference type="EMBL" id="SOSA01000216">
    <property type="protein sequence ID" value="THC94293.1"/>
    <property type="molecule type" value="Genomic_DNA"/>
</dbReference>
<sequence length="87" mass="9189">MALPPLASPVLATVLLSIGLVRLIFSSRSFGYSSLYRILDVAISAVGHLLWDEANLDTTVLVGQEAVAGILSSFPPALERSGVESFT</sequence>
<organism evidence="2 3">
    <name type="scientific">Aspergillus tanneri</name>
    <dbReference type="NCBI Taxonomy" id="1220188"/>
    <lineage>
        <taxon>Eukaryota</taxon>
        <taxon>Fungi</taxon>
        <taxon>Dikarya</taxon>
        <taxon>Ascomycota</taxon>
        <taxon>Pezizomycotina</taxon>
        <taxon>Eurotiomycetes</taxon>
        <taxon>Eurotiomycetidae</taxon>
        <taxon>Eurotiales</taxon>
        <taxon>Aspergillaceae</taxon>
        <taxon>Aspergillus</taxon>
        <taxon>Aspergillus subgen. Circumdati</taxon>
    </lineage>
</organism>
<keyword evidence="1" id="KW-1133">Transmembrane helix</keyword>